<keyword evidence="2" id="KW-1185">Reference proteome</keyword>
<gene>
    <name evidence="1" type="ORF">PLE3_44</name>
</gene>
<name>A0A1B0Y842_9CAUD</name>
<protein>
    <submittedName>
        <fullName evidence="1">Uncharacterized protein</fullName>
    </submittedName>
</protein>
<dbReference type="RefSeq" id="YP_009292684.1">
    <property type="nucleotide sequence ID" value="NC_031125.1"/>
</dbReference>
<accession>A0A1B0Y842</accession>
<dbReference type="EMBL" id="KU848186">
    <property type="protein sequence ID" value="ANJ65443.1"/>
    <property type="molecule type" value="Genomic_DNA"/>
</dbReference>
<dbReference type="OrthoDB" id="31048at10239"/>
<proteinExistence type="predicted"/>
<sequence>MTMLDYNTAVLNEYQRRERLEDKAIADWESYHGTVLPKDMDIEQAEEFLATADEYEVDTKKPWLYQSCAASRYEGAFNKDKAKEYLKDWINIHGPERFLKDAASSTYPKTELVEIFFGGDSLDVIDFMKNQGFQEWK</sequence>
<evidence type="ECO:0000313" key="1">
    <source>
        <dbReference type="EMBL" id="ANJ65443.1"/>
    </source>
</evidence>
<evidence type="ECO:0000313" key="2">
    <source>
        <dbReference type="Proteomes" id="UP000204354"/>
    </source>
</evidence>
<organism evidence="1 2">
    <name type="scientific">Lactobacillus phage PLE3</name>
    <dbReference type="NCBI Taxonomy" id="1815510"/>
    <lineage>
        <taxon>Viruses</taxon>
        <taxon>Duplodnaviria</taxon>
        <taxon>Heunggongvirae</taxon>
        <taxon>Uroviricota</taxon>
        <taxon>Caudoviricetes</taxon>
        <taxon>Pleetrevirus</taxon>
        <taxon>Pleetrevirus PLE3</taxon>
    </lineage>
</organism>
<dbReference type="GeneID" id="29056562"/>
<reference evidence="1 2" key="1">
    <citation type="submission" date="2016-02" db="EMBL/GenBank/DDBJ databases">
        <authorList>
            <person name="Wen L."/>
            <person name="He K."/>
            <person name="Yang H."/>
        </authorList>
    </citation>
    <scope>NUCLEOTIDE SEQUENCE [LARGE SCALE GENOMIC DNA]</scope>
</reference>
<dbReference type="KEGG" id="vg:29056562"/>
<dbReference type="Proteomes" id="UP000204354">
    <property type="component" value="Segment"/>
</dbReference>